<evidence type="ECO:0000313" key="3">
    <source>
        <dbReference type="Proteomes" id="UP001519310"/>
    </source>
</evidence>
<name>A0ABS4KXY2_STRAV</name>
<evidence type="ECO:0000313" key="2">
    <source>
        <dbReference type="EMBL" id="MBP2034888.1"/>
    </source>
</evidence>
<accession>A0ABS4KXY2</accession>
<reference evidence="2 3" key="1">
    <citation type="submission" date="2021-03" db="EMBL/GenBank/DDBJ databases">
        <title>Genomic Encyclopedia of Type Strains, Phase IV (KMG-IV): sequencing the most valuable type-strain genomes for metagenomic binning, comparative biology and taxonomic classification.</title>
        <authorList>
            <person name="Goeker M."/>
        </authorList>
    </citation>
    <scope>NUCLEOTIDE SEQUENCE [LARGE SCALE GENOMIC DNA]</scope>
    <source>
        <strain evidence="2 3">DSM 40526</strain>
    </source>
</reference>
<evidence type="ECO:0008006" key="4">
    <source>
        <dbReference type="Google" id="ProtNLM"/>
    </source>
</evidence>
<feature type="region of interest" description="Disordered" evidence="1">
    <location>
        <begin position="1"/>
        <end position="93"/>
    </location>
</feature>
<evidence type="ECO:0000256" key="1">
    <source>
        <dbReference type="SAM" id="MobiDB-lite"/>
    </source>
</evidence>
<dbReference type="RefSeq" id="WP_189965609.1">
    <property type="nucleotide sequence ID" value="NZ_BMVL01000002.1"/>
</dbReference>
<feature type="compositionally biased region" description="Basic and acidic residues" evidence="1">
    <location>
        <begin position="25"/>
        <end position="64"/>
    </location>
</feature>
<gene>
    <name evidence="2" type="ORF">J2Z77_000672</name>
</gene>
<comment type="caution">
    <text evidence="2">The sequence shown here is derived from an EMBL/GenBank/DDBJ whole genome shotgun (WGS) entry which is preliminary data.</text>
</comment>
<feature type="compositionally biased region" description="Basic and acidic residues" evidence="1">
    <location>
        <begin position="72"/>
        <end position="81"/>
    </location>
</feature>
<feature type="compositionally biased region" description="Basic and acidic residues" evidence="1">
    <location>
        <begin position="1"/>
        <end position="17"/>
    </location>
</feature>
<dbReference type="EMBL" id="JAGGLQ010000001">
    <property type="protein sequence ID" value="MBP2034888.1"/>
    <property type="molecule type" value="Genomic_DNA"/>
</dbReference>
<protein>
    <recommendedName>
        <fullName evidence="4">Antitoxin protein of toxin-antitoxin system</fullName>
    </recommendedName>
</protein>
<dbReference type="Proteomes" id="UP001519310">
    <property type="component" value="Unassembled WGS sequence"/>
</dbReference>
<sequence length="93" mass="10230">MHHQESKDGRSPLERVTGENNVSSEEERQRGAAPSEDKGQLQDITRKVKEAAREVMGTGKREPTEGTQEALDMLRERREGSGGRQSSGEAGSH</sequence>
<organism evidence="2 3">
    <name type="scientific">Streptomyces avidinii</name>
    <dbReference type="NCBI Taxonomy" id="1895"/>
    <lineage>
        <taxon>Bacteria</taxon>
        <taxon>Bacillati</taxon>
        <taxon>Actinomycetota</taxon>
        <taxon>Actinomycetes</taxon>
        <taxon>Kitasatosporales</taxon>
        <taxon>Streptomycetaceae</taxon>
        <taxon>Streptomyces</taxon>
    </lineage>
</organism>
<feature type="compositionally biased region" description="Low complexity" evidence="1">
    <location>
        <begin position="84"/>
        <end position="93"/>
    </location>
</feature>
<keyword evidence="3" id="KW-1185">Reference proteome</keyword>
<proteinExistence type="predicted"/>